<dbReference type="SUPFAM" id="SSF81606">
    <property type="entry name" value="PP2C-like"/>
    <property type="match status" value="1"/>
</dbReference>
<dbReference type="AlphaFoldDB" id="A0AA86SAY5"/>
<evidence type="ECO:0000313" key="2">
    <source>
        <dbReference type="Proteomes" id="UP001189624"/>
    </source>
</evidence>
<proteinExistence type="predicted"/>
<dbReference type="InterPro" id="IPR036457">
    <property type="entry name" value="PPM-type-like_dom_sf"/>
</dbReference>
<keyword evidence="2" id="KW-1185">Reference proteome</keyword>
<reference evidence="1" key="1">
    <citation type="submission" date="2023-10" db="EMBL/GenBank/DDBJ databases">
        <authorList>
            <person name="Domelevo Entfellner J.-B."/>
        </authorList>
    </citation>
    <scope>NUCLEOTIDE SEQUENCE</scope>
</reference>
<organism evidence="1 2">
    <name type="scientific">Sphenostylis stenocarpa</name>
    <dbReference type="NCBI Taxonomy" id="92480"/>
    <lineage>
        <taxon>Eukaryota</taxon>
        <taxon>Viridiplantae</taxon>
        <taxon>Streptophyta</taxon>
        <taxon>Embryophyta</taxon>
        <taxon>Tracheophyta</taxon>
        <taxon>Spermatophyta</taxon>
        <taxon>Magnoliopsida</taxon>
        <taxon>eudicotyledons</taxon>
        <taxon>Gunneridae</taxon>
        <taxon>Pentapetalae</taxon>
        <taxon>rosids</taxon>
        <taxon>fabids</taxon>
        <taxon>Fabales</taxon>
        <taxon>Fabaceae</taxon>
        <taxon>Papilionoideae</taxon>
        <taxon>50 kb inversion clade</taxon>
        <taxon>NPAAA clade</taxon>
        <taxon>indigoferoid/millettioid clade</taxon>
        <taxon>Phaseoleae</taxon>
        <taxon>Sphenostylis</taxon>
    </lineage>
</organism>
<evidence type="ECO:0000313" key="1">
    <source>
        <dbReference type="EMBL" id="CAJ1831917.1"/>
    </source>
</evidence>
<dbReference type="EMBL" id="OY731398">
    <property type="protein sequence ID" value="CAJ1831917.1"/>
    <property type="molecule type" value="Genomic_DNA"/>
</dbReference>
<dbReference type="Gene3D" id="3.60.40.10">
    <property type="entry name" value="PPM-type phosphatase domain"/>
    <property type="match status" value="1"/>
</dbReference>
<name>A0AA86SAY5_9FABA</name>
<dbReference type="Gramene" id="rna-AYBTSS11_LOCUS1426">
    <property type="protein sequence ID" value="CAJ1831917.1"/>
    <property type="gene ID" value="gene-AYBTSS11_LOCUS1426"/>
</dbReference>
<protein>
    <submittedName>
        <fullName evidence="1">Uncharacterized protein</fullName>
    </submittedName>
</protein>
<sequence length="209" mass="23887">MLEAVRARWRRQCWKRILGRPPLVLRHRKIESGPFGTFVGVYNGHDGPDYSRYVCDNLFRNLQAILAESQSVVTSEAIQQAFRRTEEGFTTLVSKLWNSRPQIATTGTCCVLGWKGGRTWIETDIKVAKPLVQGLQIIHLCDVDKRVENDLELLHKLVTEYKVPASLRFSLLSRLRFARAFGSLASRQQYTCIRLYAFIVLIQACARCG</sequence>
<accession>A0AA86SAY5</accession>
<gene>
    <name evidence="1" type="ORF">AYBTSS11_LOCUS1426</name>
</gene>
<dbReference type="Proteomes" id="UP001189624">
    <property type="component" value="Chromosome 1"/>
</dbReference>